<dbReference type="Gene3D" id="1.20.5.340">
    <property type="match status" value="1"/>
</dbReference>
<dbReference type="AlphaFoldDB" id="A0A366F3N4"/>
<dbReference type="Pfam" id="PF19220">
    <property type="entry name" value="Rod_CreS"/>
    <property type="match status" value="1"/>
</dbReference>
<keyword evidence="5" id="KW-1185">Reference proteome</keyword>
<feature type="region of interest" description="Disordered" evidence="2">
    <location>
        <begin position="40"/>
        <end position="76"/>
    </location>
</feature>
<name>A0A366F3N4_9HYPH</name>
<protein>
    <recommendedName>
        <fullName evidence="3">Crescentin coiled-coil domain-containing protein</fullName>
    </recommendedName>
</protein>
<evidence type="ECO:0000313" key="4">
    <source>
        <dbReference type="EMBL" id="RBP09263.1"/>
    </source>
</evidence>
<evidence type="ECO:0000256" key="2">
    <source>
        <dbReference type="SAM" id="MobiDB-lite"/>
    </source>
</evidence>
<keyword evidence="1" id="KW-0175">Coiled coil</keyword>
<accession>A0A366F3N4</accession>
<organism evidence="4 5">
    <name type="scientific">Roseiarcus fermentans</name>
    <dbReference type="NCBI Taxonomy" id="1473586"/>
    <lineage>
        <taxon>Bacteria</taxon>
        <taxon>Pseudomonadati</taxon>
        <taxon>Pseudomonadota</taxon>
        <taxon>Alphaproteobacteria</taxon>
        <taxon>Hyphomicrobiales</taxon>
        <taxon>Roseiarcaceae</taxon>
        <taxon>Roseiarcus</taxon>
    </lineage>
</organism>
<sequence>MLSCVIGLKPACVQLSAPALRDHWEIEEMSTVWTKMFGNAPPPAHDVSEHSAQTNAPEAVKSRPAERTGADPAPKSQAVARTFDSIGRRNEALRAHLDAVELSFRNIELIRAQFHESLIPIDQTLTEIERTKVAYVEAERKLEALLAAHDRLKSDHAVVTVERNAMVVKQEDLSARVTDLERGIGSAEAASSEARAALADRSARLERAERELEDNRRRLQAVSEQLPALRAEFVAKEKKLQDVEQQRASLNDQHQLMTQENRALRARVEEFVANVSRLNRQVNELESRREDLNRRIEELESAVAHEAAAHAKFKAAQLDAAEAHRLAQTTLREELTALTARHEAAEKLLSEARGNLRDREASIRNYEQRALEHSLATKSKDATLSDLEKDLAALRHAHAEVDAARTTATERSNSLAKALEDREIALQRAEQRVEVLEAKVAEQNRMMQSDRDAFEERTTKLRDQLEAESAARAFAEGALHSARQDRNGRRPEGEAAKDSSQDETARDKIAKFRG</sequence>
<feature type="coiled-coil region" evidence="1">
    <location>
        <begin position="335"/>
        <end position="446"/>
    </location>
</feature>
<feature type="domain" description="Crescentin coiled-coil" evidence="3">
    <location>
        <begin position="128"/>
        <end position="486"/>
    </location>
</feature>
<feature type="coiled-coil region" evidence="1">
    <location>
        <begin position="121"/>
        <end position="155"/>
    </location>
</feature>
<dbReference type="EMBL" id="QNRK01000022">
    <property type="protein sequence ID" value="RBP09263.1"/>
    <property type="molecule type" value="Genomic_DNA"/>
</dbReference>
<dbReference type="SUPFAM" id="SSF90257">
    <property type="entry name" value="Myosin rod fragments"/>
    <property type="match status" value="1"/>
</dbReference>
<feature type="coiled-coil region" evidence="1">
    <location>
        <begin position="191"/>
        <end position="309"/>
    </location>
</feature>
<reference evidence="4 5" key="1">
    <citation type="submission" date="2018-06" db="EMBL/GenBank/DDBJ databases">
        <title>Genomic Encyclopedia of Type Strains, Phase IV (KMG-IV): sequencing the most valuable type-strain genomes for metagenomic binning, comparative biology and taxonomic classification.</title>
        <authorList>
            <person name="Goeker M."/>
        </authorList>
    </citation>
    <scope>NUCLEOTIDE SEQUENCE [LARGE SCALE GENOMIC DNA]</scope>
    <source>
        <strain evidence="4 5">DSM 24875</strain>
    </source>
</reference>
<dbReference type="Proteomes" id="UP000253529">
    <property type="component" value="Unassembled WGS sequence"/>
</dbReference>
<evidence type="ECO:0000259" key="3">
    <source>
        <dbReference type="Pfam" id="PF19220"/>
    </source>
</evidence>
<evidence type="ECO:0000313" key="5">
    <source>
        <dbReference type="Proteomes" id="UP000253529"/>
    </source>
</evidence>
<dbReference type="InterPro" id="IPR043652">
    <property type="entry name" value="CreS_CC"/>
</dbReference>
<gene>
    <name evidence="4" type="ORF">DFR50_122100</name>
</gene>
<feature type="region of interest" description="Disordered" evidence="2">
    <location>
        <begin position="475"/>
        <end position="514"/>
    </location>
</feature>
<feature type="compositionally biased region" description="Basic and acidic residues" evidence="2">
    <location>
        <begin position="482"/>
        <end position="514"/>
    </location>
</feature>
<feature type="compositionally biased region" description="Basic and acidic residues" evidence="2">
    <location>
        <begin position="60"/>
        <end position="69"/>
    </location>
</feature>
<comment type="caution">
    <text evidence="4">The sequence shown here is derived from an EMBL/GenBank/DDBJ whole genome shotgun (WGS) entry which is preliminary data.</text>
</comment>
<proteinExistence type="predicted"/>
<evidence type="ECO:0000256" key="1">
    <source>
        <dbReference type="SAM" id="Coils"/>
    </source>
</evidence>